<accession>A0ABP4WTH1</accession>
<gene>
    <name evidence="2" type="ORF">GCM10009681_35090</name>
</gene>
<keyword evidence="2" id="KW-0067">ATP-binding</keyword>
<dbReference type="SUPFAM" id="SSF81606">
    <property type="entry name" value="PP2C-like"/>
    <property type="match status" value="1"/>
</dbReference>
<protein>
    <submittedName>
        <fullName evidence="2">ATP-binding protein</fullName>
    </submittedName>
</protein>
<organism evidence="2 3">
    <name type="scientific">Luedemannella helvata</name>
    <dbReference type="NCBI Taxonomy" id="349315"/>
    <lineage>
        <taxon>Bacteria</taxon>
        <taxon>Bacillati</taxon>
        <taxon>Actinomycetota</taxon>
        <taxon>Actinomycetes</taxon>
        <taxon>Micromonosporales</taxon>
        <taxon>Micromonosporaceae</taxon>
        <taxon>Luedemannella</taxon>
    </lineage>
</organism>
<dbReference type="Proteomes" id="UP001500655">
    <property type="component" value="Unassembled WGS sequence"/>
</dbReference>
<dbReference type="PANTHER" id="PTHR35801:SF1">
    <property type="entry name" value="PHOSPHOSERINE PHOSPHATASE RSBX"/>
    <property type="match status" value="1"/>
</dbReference>
<dbReference type="PANTHER" id="PTHR35801">
    <property type="entry name" value="PHOSPHOSERINE PHOSPHATASE RSBX"/>
    <property type="match status" value="1"/>
</dbReference>
<name>A0ABP4WTH1_9ACTN</name>
<feature type="domain" description="PPM-type phosphatase" evidence="1">
    <location>
        <begin position="156"/>
        <end position="344"/>
    </location>
</feature>
<comment type="caution">
    <text evidence="2">The sequence shown here is derived from an EMBL/GenBank/DDBJ whole genome shotgun (WGS) entry which is preliminary data.</text>
</comment>
<keyword evidence="3" id="KW-1185">Reference proteome</keyword>
<dbReference type="EMBL" id="BAAALS010000016">
    <property type="protein sequence ID" value="GAA1760867.1"/>
    <property type="molecule type" value="Genomic_DNA"/>
</dbReference>
<dbReference type="SMART" id="SM00331">
    <property type="entry name" value="PP2C_SIG"/>
    <property type="match status" value="1"/>
</dbReference>
<dbReference type="Pfam" id="PF07228">
    <property type="entry name" value="SpoIIE"/>
    <property type="match status" value="1"/>
</dbReference>
<evidence type="ECO:0000259" key="1">
    <source>
        <dbReference type="SMART" id="SM00331"/>
    </source>
</evidence>
<evidence type="ECO:0000313" key="3">
    <source>
        <dbReference type="Proteomes" id="UP001500655"/>
    </source>
</evidence>
<proteinExistence type="predicted"/>
<dbReference type="InterPro" id="IPR039248">
    <property type="entry name" value="Ptase_RsbX"/>
</dbReference>
<dbReference type="InterPro" id="IPR036457">
    <property type="entry name" value="PPM-type-like_dom_sf"/>
</dbReference>
<reference evidence="3" key="1">
    <citation type="journal article" date="2019" name="Int. J. Syst. Evol. Microbiol.">
        <title>The Global Catalogue of Microorganisms (GCM) 10K type strain sequencing project: providing services to taxonomists for standard genome sequencing and annotation.</title>
        <authorList>
            <consortium name="The Broad Institute Genomics Platform"/>
            <consortium name="The Broad Institute Genome Sequencing Center for Infectious Disease"/>
            <person name="Wu L."/>
            <person name="Ma J."/>
        </authorList>
    </citation>
    <scope>NUCLEOTIDE SEQUENCE [LARGE SCALE GENOMIC DNA]</scope>
    <source>
        <strain evidence="3">JCM 13249</strain>
    </source>
</reference>
<dbReference type="GO" id="GO:0005524">
    <property type="term" value="F:ATP binding"/>
    <property type="evidence" value="ECO:0007669"/>
    <property type="project" value="UniProtKB-KW"/>
</dbReference>
<dbReference type="InterPro" id="IPR001932">
    <property type="entry name" value="PPM-type_phosphatase-like_dom"/>
</dbReference>
<sequence length="344" mass="35773">MASPYETSITHHGAVAAVSHSPDAADHVGEDQWWLPVADPEGVAAVSRAAASVASALRLPEARIAAVAEVAAEVAGQLLRRTVTGWVLVRTLRAGLERGVGVVGLASADAPSGIGQPGHNLALDLPGASHVDGYAWPGAGVVLTAALWPGPATEPWADGLTSPIPGEEISGDRWAVRELDGRRQVMLCDGLGHGAAAATASRAAIEAFLVAPVSGPRAAVDHIHRSLASTRGGVVAVAELNLRRGLLRYSGIGNIAGWVVEPESRHGMVSVPGIVGHQRRDIREFEYPITPATVVVMHSDGLDDGWDLSHYPGLLERSPLVVAATLLRDARTGRDDACVVVARP</sequence>
<keyword evidence="2" id="KW-0547">Nucleotide-binding</keyword>
<dbReference type="Gene3D" id="3.60.40.10">
    <property type="entry name" value="PPM-type phosphatase domain"/>
    <property type="match status" value="1"/>
</dbReference>
<evidence type="ECO:0000313" key="2">
    <source>
        <dbReference type="EMBL" id="GAA1760867.1"/>
    </source>
</evidence>